<comment type="caution">
    <text evidence="1">The sequence shown here is derived from an EMBL/GenBank/DDBJ whole genome shotgun (WGS) entry which is preliminary data.</text>
</comment>
<protein>
    <submittedName>
        <fullName evidence="1">Uncharacterized protein</fullName>
    </submittedName>
</protein>
<reference evidence="1" key="1">
    <citation type="submission" date="2023-05" db="EMBL/GenBank/DDBJ databases">
        <title>Genome and transcriptome analyses reveal genes involved in the formation of fine ridges on petal epidermal cells in Hibiscus trionum.</title>
        <authorList>
            <person name="Koshimizu S."/>
            <person name="Masuda S."/>
            <person name="Ishii T."/>
            <person name="Shirasu K."/>
            <person name="Hoshino A."/>
            <person name="Arita M."/>
        </authorList>
    </citation>
    <scope>NUCLEOTIDE SEQUENCE</scope>
    <source>
        <strain evidence="1">Hamamatsu line</strain>
    </source>
</reference>
<dbReference type="AlphaFoldDB" id="A0A9W7HUJ4"/>
<organism evidence="1 2">
    <name type="scientific">Hibiscus trionum</name>
    <name type="common">Flower of an hour</name>
    <dbReference type="NCBI Taxonomy" id="183268"/>
    <lineage>
        <taxon>Eukaryota</taxon>
        <taxon>Viridiplantae</taxon>
        <taxon>Streptophyta</taxon>
        <taxon>Embryophyta</taxon>
        <taxon>Tracheophyta</taxon>
        <taxon>Spermatophyta</taxon>
        <taxon>Magnoliopsida</taxon>
        <taxon>eudicotyledons</taxon>
        <taxon>Gunneridae</taxon>
        <taxon>Pentapetalae</taxon>
        <taxon>rosids</taxon>
        <taxon>malvids</taxon>
        <taxon>Malvales</taxon>
        <taxon>Malvaceae</taxon>
        <taxon>Malvoideae</taxon>
        <taxon>Hibiscus</taxon>
    </lineage>
</organism>
<dbReference type="OrthoDB" id="778454at2759"/>
<name>A0A9W7HUJ4_HIBTR</name>
<dbReference type="EMBL" id="BSYR01000019">
    <property type="protein sequence ID" value="GMI83713.1"/>
    <property type="molecule type" value="Genomic_DNA"/>
</dbReference>
<proteinExistence type="predicted"/>
<evidence type="ECO:0000313" key="2">
    <source>
        <dbReference type="Proteomes" id="UP001165190"/>
    </source>
</evidence>
<sequence length="112" mass="13220">MEFDGEVVKFDVYKAMRYPGNVASLNFVDIIEPVVEEFFESNFINDMCRENGDFEYDTMEFEKKFSINNELSLTPSKSKLLPSILKAPKFELKQLPDHLKYAFFLEKKELSW</sequence>
<gene>
    <name evidence="1" type="ORF">HRI_002040600</name>
</gene>
<accession>A0A9W7HUJ4</accession>
<dbReference type="Proteomes" id="UP001165190">
    <property type="component" value="Unassembled WGS sequence"/>
</dbReference>
<keyword evidence="2" id="KW-1185">Reference proteome</keyword>
<evidence type="ECO:0000313" key="1">
    <source>
        <dbReference type="EMBL" id="GMI83713.1"/>
    </source>
</evidence>